<dbReference type="CDD" id="cd02696">
    <property type="entry name" value="MurNAc-LAA"/>
    <property type="match status" value="1"/>
</dbReference>
<keyword evidence="4" id="KW-0732">Signal</keyword>
<name>A0AAE3VT73_9HYPH</name>
<evidence type="ECO:0000256" key="2">
    <source>
        <dbReference type="ARBA" id="ARBA00011901"/>
    </source>
</evidence>
<dbReference type="EC" id="3.5.1.28" evidence="2"/>
<dbReference type="EMBL" id="JAUSUL010000007">
    <property type="protein sequence ID" value="MDQ0317708.1"/>
    <property type="molecule type" value="Genomic_DNA"/>
</dbReference>
<dbReference type="Proteomes" id="UP001229244">
    <property type="component" value="Unassembled WGS sequence"/>
</dbReference>
<feature type="signal peptide" evidence="4">
    <location>
        <begin position="1"/>
        <end position="25"/>
    </location>
</feature>
<reference evidence="6" key="1">
    <citation type="submission" date="2023-07" db="EMBL/GenBank/DDBJ databases">
        <title>Genomic Encyclopedia of Type Strains, Phase IV (KMG-IV): sequencing the most valuable type-strain genomes for metagenomic binning, comparative biology and taxonomic classification.</title>
        <authorList>
            <person name="Goeker M."/>
        </authorList>
    </citation>
    <scope>NUCLEOTIDE SEQUENCE</scope>
    <source>
        <strain evidence="6">DSM 21202</strain>
    </source>
</reference>
<evidence type="ECO:0000259" key="5">
    <source>
        <dbReference type="SMART" id="SM00646"/>
    </source>
</evidence>
<sequence length="407" mass="43726">MRAGLAAGWMMMLLLAALAAPAALAAADEVVVANGARVGGDSDRTRFILDVADEVDFSTFVLPNPRRVIIDMAHVEFDLPVGSGREGGGLVSAWRYGQFAAGQARIVLDVDEPVAVENALYLPPVADQPGRLVVDLVATSDEDFAAAVERSRGRSAGAEPKLAEPSQPVQGHKPVVVLDPGHGGVDPGAIGSGGVYEKDVVLAFAEKLRADLESRGEVEVRMTREDDRFLSLRQRVDVARGYGADLFVSIHADSAPQDYVRGATVYTLSERASDAQAAAIAARENRSDALAGIEADEATDEVTDILIDLARRETKVFSHHFAEDVIEHLGTAVQMHKNPHRSARFRVLKAHDIPSVLIELGYLSNKHDEQLLTDPDWRDRASTALSGAVTRFFAPRIAQGQGETTAQ</sequence>
<comment type="caution">
    <text evidence="6">The sequence shown here is derived from an EMBL/GenBank/DDBJ whole genome shotgun (WGS) entry which is preliminary data.</text>
</comment>
<feature type="chain" id="PRO_5041972603" description="N-acetylmuramoyl-L-alanine amidase" evidence="4">
    <location>
        <begin position="26"/>
        <end position="407"/>
    </location>
</feature>
<protein>
    <recommendedName>
        <fullName evidence="2">N-acetylmuramoyl-L-alanine amidase</fullName>
        <ecNumber evidence="2">3.5.1.28</ecNumber>
    </recommendedName>
</protein>
<dbReference type="PANTHER" id="PTHR30404">
    <property type="entry name" value="N-ACETYLMURAMOYL-L-ALANINE AMIDASE"/>
    <property type="match status" value="1"/>
</dbReference>
<comment type="catalytic activity">
    <reaction evidence="1">
        <text>Hydrolyzes the link between N-acetylmuramoyl residues and L-amino acid residues in certain cell-wall glycopeptides.</text>
        <dbReference type="EC" id="3.5.1.28"/>
    </reaction>
</comment>
<feature type="domain" description="MurNAc-LAA" evidence="5">
    <location>
        <begin position="236"/>
        <end position="390"/>
    </location>
</feature>
<evidence type="ECO:0000256" key="3">
    <source>
        <dbReference type="ARBA" id="ARBA00022801"/>
    </source>
</evidence>
<dbReference type="RefSeq" id="WP_306887633.1">
    <property type="nucleotide sequence ID" value="NZ_JAUSUL010000007.1"/>
</dbReference>
<evidence type="ECO:0000313" key="6">
    <source>
        <dbReference type="EMBL" id="MDQ0317708.1"/>
    </source>
</evidence>
<keyword evidence="3 6" id="KW-0378">Hydrolase</keyword>
<dbReference type="GO" id="GO:0030288">
    <property type="term" value="C:outer membrane-bounded periplasmic space"/>
    <property type="evidence" value="ECO:0007669"/>
    <property type="project" value="TreeGrafter"/>
</dbReference>
<keyword evidence="7" id="KW-1185">Reference proteome</keyword>
<evidence type="ECO:0000256" key="1">
    <source>
        <dbReference type="ARBA" id="ARBA00001561"/>
    </source>
</evidence>
<dbReference type="Pfam" id="PF01520">
    <property type="entry name" value="Amidase_3"/>
    <property type="match status" value="1"/>
</dbReference>
<dbReference type="InterPro" id="IPR002508">
    <property type="entry name" value="MurNAc-LAA_cat"/>
</dbReference>
<evidence type="ECO:0000256" key="4">
    <source>
        <dbReference type="SAM" id="SignalP"/>
    </source>
</evidence>
<dbReference type="GO" id="GO:0008745">
    <property type="term" value="F:N-acetylmuramoyl-L-alanine amidase activity"/>
    <property type="evidence" value="ECO:0007669"/>
    <property type="project" value="UniProtKB-EC"/>
</dbReference>
<dbReference type="PANTHER" id="PTHR30404:SF0">
    <property type="entry name" value="N-ACETYLMURAMOYL-L-ALANINE AMIDASE AMIC"/>
    <property type="match status" value="1"/>
</dbReference>
<dbReference type="SUPFAM" id="SSF53187">
    <property type="entry name" value="Zn-dependent exopeptidases"/>
    <property type="match status" value="1"/>
</dbReference>
<dbReference type="AlphaFoldDB" id="A0AAE3VT73"/>
<proteinExistence type="predicted"/>
<dbReference type="Gene3D" id="2.60.40.3500">
    <property type="match status" value="1"/>
</dbReference>
<dbReference type="Pfam" id="PF11741">
    <property type="entry name" value="AMIN"/>
    <property type="match status" value="1"/>
</dbReference>
<organism evidence="6 7">
    <name type="scientific">Amorphus orientalis</name>
    <dbReference type="NCBI Taxonomy" id="649198"/>
    <lineage>
        <taxon>Bacteria</taxon>
        <taxon>Pseudomonadati</taxon>
        <taxon>Pseudomonadota</taxon>
        <taxon>Alphaproteobacteria</taxon>
        <taxon>Hyphomicrobiales</taxon>
        <taxon>Amorphaceae</taxon>
        <taxon>Amorphus</taxon>
    </lineage>
</organism>
<dbReference type="GO" id="GO:0009253">
    <property type="term" value="P:peptidoglycan catabolic process"/>
    <property type="evidence" value="ECO:0007669"/>
    <property type="project" value="InterPro"/>
</dbReference>
<dbReference type="SMART" id="SM00646">
    <property type="entry name" value="Ami_3"/>
    <property type="match status" value="1"/>
</dbReference>
<evidence type="ECO:0000313" key="7">
    <source>
        <dbReference type="Proteomes" id="UP001229244"/>
    </source>
</evidence>
<dbReference type="InterPro" id="IPR050695">
    <property type="entry name" value="N-acetylmuramoyl_amidase_3"/>
</dbReference>
<dbReference type="InterPro" id="IPR021731">
    <property type="entry name" value="AMIN_dom"/>
</dbReference>
<gene>
    <name evidence="6" type="ORF">J2S73_004194</name>
</gene>
<accession>A0AAE3VT73</accession>
<dbReference type="Gene3D" id="3.40.630.40">
    <property type="entry name" value="Zn-dependent exopeptidases"/>
    <property type="match status" value="1"/>
</dbReference>